<keyword evidence="3" id="KW-0862">Zinc</keyword>
<evidence type="ECO:0000256" key="1">
    <source>
        <dbReference type="ARBA" id="ARBA00022723"/>
    </source>
</evidence>
<dbReference type="Proteomes" id="UP000597762">
    <property type="component" value="Unassembled WGS sequence"/>
</dbReference>
<feature type="domain" description="PHD-type" evidence="5">
    <location>
        <begin position="88"/>
        <end position="225"/>
    </location>
</feature>
<sequence>MWCIVCYRCHYLYHSGWHFIQPRATEDELQYIVPSEGYSTTFICDSPSKDYQTTLVCNCPLKDEQVTSTLPSVIVILCERRCSPLTGNWLNSPCSLLRYLTEILPCLSIRCLFHLKNGSVCAAHHRCMQYSYFLGQYKFKKFGGFKIDEVLKEMKRAKKLKCVLCKKSKLNGGASAKCGYYYCNRSFHYYCAQTNDKCFVRRICIRRQKSSRPIILYRIFCSKEHEKKCLDRGALFQEAFSGLDSYDDDDDDDDISDSSGENQCVQGSVNLLDQKTSKLTGQQQSLTDLTSQAAASLNKADSLLSNGYMQVQDQKKQAAQPEVYSEETLIIENELLLPSSEFTGRNTLEYQHQNNSNDSLENGCSDVESLAQTEPTLISLNSTPPEIRVSPDEEEENGPVNLQVETLSVDLTNCTQPSSPHITSSQEQETMVLCICRNKKCDLQSQSRILRICKNRYQASKMNIFFWHDIMPPSFKPEYLPYFFLDIVECLRLKMYEVFFTLLFRFDQKHSEKFQYLIDIEDDSVIKEQEDNIWTTVASYLKKASLDSAKLNFCVILKIVPSQTTCDNGNLSQTEKCKKRLGDVSEVVNAEKRAKF</sequence>
<evidence type="ECO:0000256" key="2">
    <source>
        <dbReference type="ARBA" id="ARBA00022771"/>
    </source>
</evidence>
<organism evidence="6 7">
    <name type="scientific">Acanthosepion pharaonis</name>
    <name type="common">Pharaoh cuttlefish</name>
    <name type="synonym">Sepia pharaonis</name>
    <dbReference type="NCBI Taxonomy" id="158019"/>
    <lineage>
        <taxon>Eukaryota</taxon>
        <taxon>Metazoa</taxon>
        <taxon>Spiralia</taxon>
        <taxon>Lophotrochozoa</taxon>
        <taxon>Mollusca</taxon>
        <taxon>Cephalopoda</taxon>
        <taxon>Coleoidea</taxon>
        <taxon>Decapodiformes</taxon>
        <taxon>Sepiida</taxon>
        <taxon>Sepiina</taxon>
        <taxon>Sepiidae</taxon>
        <taxon>Acanthosepion</taxon>
    </lineage>
</organism>
<keyword evidence="1" id="KW-0479">Metal-binding</keyword>
<dbReference type="GO" id="GO:0008270">
    <property type="term" value="F:zinc ion binding"/>
    <property type="evidence" value="ECO:0007669"/>
    <property type="project" value="UniProtKB-KW"/>
</dbReference>
<feature type="region of interest" description="Disordered" evidence="4">
    <location>
        <begin position="374"/>
        <end position="399"/>
    </location>
</feature>
<dbReference type="OrthoDB" id="2384350at2759"/>
<feature type="compositionally biased region" description="Polar residues" evidence="4">
    <location>
        <begin position="374"/>
        <end position="384"/>
    </location>
</feature>
<proteinExistence type="predicted"/>
<evidence type="ECO:0000259" key="5">
    <source>
        <dbReference type="PROSITE" id="PS51805"/>
    </source>
</evidence>
<reference evidence="6" key="1">
    <citation type="submission" date="2021-01" db="EMBL/GenBank/DDBJ databases">
        <authorList>
            <person name="Li R."/>
            <person name="Bekaert M."/>
        </authorList>
    </citation>
    <scope>NUCLEOTIDE SEQUENCE</scope>
    <source>
        <strain evidence="6">Farmed</strain>
    </source>
</reference>
<accession>A0A812B0K8</accession>
<dbReference type="AlphaFoldDB" id="A0A812B0K8"/>
<dbReference type="InterPro" id="IPR013083">
    <property type="entry name" value="Znf_RING/FYVE/PHD"/>
</dbReference>
<dbReference type="PROSITE" id="PS51805">
    <property type="entry name" value="EPHD"/>
    <property type="match status" value="1"/>
</dbReference>
<dbReference type="InterPro" id="IPR034732">
    <property type="entry name" value="EPHD"/>
</dbReference>
<gene>
    <name evidence="6" type="ORF">SPHA_7758</name>
</gene>
<keyword evidence="7" id="KW-1185">Reference proteome</keyword>
<name>A0A812B0K8_ACAPH</name>
<evidence type="ECO:0000256" key="4">
    <source>
        <dbReference type="SAM" id="MobiDB-lite"/>
    </source>
</evidence>
<evidence type="ECO:0000313" key="7">
    <source>
        <dbReference type="Proteomes" id="UP000597762"/>
    </source>
</evidence>
<dbReference type="Gene3D" id="3.30.40.10">
    <property type="entry name" value="Zinc/RING finger domain, C3HC4 (zinc finger)"/>
    <property type="match status" value="1"/>
</dbReference>
<protein>
    <submittedName>
        <fullName evidence="6">PHF6</fullName>
    </submittedName>
</protein>
<dbReference type="EMBL" id="CAHIKZ030000250">
    <property type="protein sequence ID" value="CAE1163681.1"/>
    <property type="molecule type" value="Genomic_DNA"/>
</dbReference>
<evidence type="ECO:0000313" key="6">
    <source>
        <dbReference type="EMBL" id="CAE1163681.1"/>
    </source>
</evidence>
<evidence type="ECO:0000256" key="3">
    <source>
        <dbReference type="ARBA" id="ARBA00022833"/>
    </source>
</evidence>
<comment type="caution">
    <text evidence="6">The sequence shown here is derived from an EMBL/GenBank/DDBJ whole genome shotgun (WGS) entry which is preliminary data.</text>
</comment>
<dbReference type="Pfam" id="PF13771">
    <property type="entry name" value="zf-HC5HC2H"/>
    <property type="match status" value="1"/>
</dbReference>
<keyword evidence="2" id="KW-0863">Zinc-finger</keyword>